<dbReference type="RefSeq" id="WP_116650511.1">
    <property type="nucleotide sequence ID" value="NZ_QUZK01000034.1"/>
</dbReference>
<feature type="transmembrane region" description="Helical" evidence="1">
    <location>
        <begin position="138"/>
        <end position="157"/>
    </location>
</feature>
<keyword evidence="3" id="KW-1185">Reference proteome</keyword>
<evidence type="ECO:0000313" key="3">
    <source>
        <dbReference type="Proteomes" id="UP000260351"/>
    </source>
</evidence>
<dbReference type="OrthoDB" id="9902762at2"/>
<feature type="transmembrane region" description="Helical" evidence="1">
    <location>
        <begin position="69"/>
        <end position="93"/>
    </location>
</feature>
<sequence>MNKELTWRPIALQILILLAIAFGVLAWTQRPEGALVWMTGMLSMPLAWLLVVAFGAMPGPERPRERRTVFNSLIGGALMIAGALGACALGSLGAIEEEWITRYGMIVIALALVVTGNGLPKKRETACGPARGLAVKRLLGWTFVVTGLLLILAWLTLPLVNDVAWWATFGIYVAAGTVCAVGVRRIATRSSAGAAS</sequence>
<comment type="caution">
    <text evidence="2">The sequence shown here is derived from an EMBL/GenBank/DDBJ whole genome shotgun (WGS) entry which is preliminary data.</text>
</comment>
<dbReference type="AlphaFoldDB" id="A0A3E1K932"/>
<dbReference type="EMBL" id="QUZK01000034">
    <property type="protein sequence ID" value="RFF30568.1"/>
    <property type="molecule type" value="Genomic_DNA"/>
</dbReference>
<protein>
    <submittedName>
        <fullName evidence="2">Uncharacterized protein</fullName>
    </submittedName>
</protein>
<evidence type="ECO:0000256" key="1">
    <source>
        <dbReference type="SAM" id="Phobius"/>
    </source>
</evidence>
<feature type="transmembrane region" description="Helical" evidence="1">
    <location>
        <begin position="163"/>
        <end position="183"/>
    </location>
</feature>
<keyword evidence="1" id="KW-1133">Transmembrane helix</keyword>
<dbReference type="Proteomes" id="UP000260351">
    <property type="component" value="Unassembled WGS sequence"/>
</dbReference>
<keyword evidence="1" id="KW-0812">Transmembrane</keyword>
<reference evidence="2 3" key="1">
    <citation type="submission" date="2018-08" db="EMBL/GenBank/DDBJ databases">
        <title>Wenzhouxiangella salilacus sp. nov., a novel bacterium isolated from a saline lake in Xinjiang Province, China.</title>
        <authorList>
            <person name="Han S."/>
        </authorList>
    </citation>
    <scope>NUCLEOTIDE SEQUENCE [LARGE SCALE GENOMIC DNA]</scope>
    <source>
        <strain evidence="2 3">XDB06</strain>
    </source>
</reference>
<keyword evidence="1" id="KW-0472">Membrane</keyword>
<gene>
    <name evidence="2" type="ORF">DZC52_07505</name>
</gene>
<organism evidence="2 3">
    <name type="scientific">Wenzhouxiangella sediminis</name>
    <dbReference type="NCBI Taxonomy" id="1792836"/>
    <lineage>
        <taxon>Bacteria</taxon>
        <taxon>Pseudomonadati</taxon>
        <taxon>Pseudomonadota</taxon>
        <taxon>Gammaproteobacteria</taxon>
        <taxon>Chromatiales</taxon>
        <taxon>Wenzhouxiangellaceae</taxon>
        <taxon>Wenzhouxiangella</taxon>
    </lineage>
</organism>
<proteinExistence type="predicted"/>
<name>A0A3E1K932_9GAMM</name>
<accession>A0A3E1K932</accession>
<feature type="transmembrane region" description="Helical" evidence="1">
    <location>
        <begin position="99"/>
        <end position="117"/>
    </location>
</feature>
<feature type="transmembrane region" description="Helical" evidence="1">
    <location>
        <begin position="36"/>
        <end position="57"/>
    </location>
</feature>
<evidence type="ECO:0000313" key="2">
    <source>
        <dbReference type="EMBL" id="RFF30568.1"/>
    </source>
</evidence>